<keyword evidence="3" id="KW-1003">Cell membrane</keyword>
<dbReference type="PRINTS" id="PR00019">
    <property type="entry name" value="LEURICHRPT"/>
</dbReference>
<evidence type="ECO:0000313" key="15">
    <source>
        <dbReference type="EMBL" id="MCL7031827.1"/>
    </source>
</evidence>
<evidence type="ECO:0000256" key="12">
    <source>
        <dbReference type="SAM" id="Phobius"/>
    </source>
</evidence>
<evidence type="ECO:0000256" key="7">
    <source>
        <dbReference type="ARBA" id="ARBA00022737"/>
    </source>
</evidence>
<dbReference type="EMBL" id="JAJJMA010116315">
    <property type="protein sequence ID" value="MCL7031827.1"/>
    <property type="molecule type" value="Genomic_DNA"/>
</dbReference>
<evidence type="ECO:0000256" key="13">
    <source>
        <dbReference type="SAM" id="SignalP"/>
    </source>
</evidence>
<proteinExistence type="inferred from homology"/>
<dbReference type="SMART" id="SM00369">
    <property type="entry name" value="LRR_TYP"/>
    <property type="match status" value="7"/>
</dbReference>
<evidence type="ECO:0000256" key="4">
    <source>
        <dbReference type="ARBA" id="ARBA00022614"/>
    </source>
</evidence>
<organism evidence="15 16">
    <name type="scientific">Papaver nudicaule</name>
    <name type="common">Iceland poppy</name>
    <dbReference type="NCBI Taxonomy" id="74823"/>
    <lineage>
        <taxon>Eukaryota</taxon>
        <taxon>Viridiplantae</taxon>
        <taxon>Streptophyta</taxon>
        <taxon>Embryophyta</taxon>
        <taxon>Tracheophyta</taxon>
        <taxon>Spermatophyta</taxon>
        <taxon>Magnoliopsida</taxon>
        <taxon>Ranunculales</taxon>
        <taxon>Papaveraceae</taxon>
        <taxon>Papaveroideae</taxon>
        <taxon>Papaver</taxon>
    </lineage>
</organism>
<name>A0AA41S851_PAPNU</name>
<comment type="subcellular location">
    <subcellularLocation>
        <location evidence="1">Cell membrane</location>
        <topology evidence="1">Single-pass type I membrane protein</topology>
    </subcellularLocation>
</comment>
<dbReference type="FunFam" id="3.80.10.10:FF:000213">
    <property type="entry name" value="Tyrosine-sulfated glycopeptide receptor 1"/>
    <property type="match status" value="1"/>
</dbReference>
<evidence type="ECO:0000256" key="3">
    <source>
        <dbReference type="ARBA" id="ARBA00022475"/>
    </source>
</evidence>
<keyword evidence="4" id="KW-0433">Leucine-rich repeat</keyword>
<evidence type="ECO:0000256" key="1">
    <source>
        <dbReference type="ARBA" id="ARBA00004251"/>
    </source>
</evidence>
<dbReference type="Pfam" id="PF08263">
    <property type="entry name" value="LRRNT_2"/>
    <property type="match status" value="1"/>
</dbReference>
<keyword evidence="5 12" id="KW-0812">Transmembrane</keyword>
<feature type="signal peptide" evidence="13">
    <location>
        <begin position="1"/>
        <end position="24"/>
    </location>
</feature>
<evidence type="ECO:0000259" key="14">
    <source>
        <dbReference type="Pfam" id="PF08263"/>
    </source>
</evidence>
<feature type="domain" description="Leucine-rich repeat-containing N-terminal plant-type" evidence="14">
    <location>
        <begin position="28"/>
        <end position="75"/>
    </location>
</feature>
<dbReference type="InterPro" id="IPR032675">
    <property type="entry name" value="LRR_dom_sf"/>
</dbReference>
<sequence length="937" mass="104580">MRSPQRAWFFLVFCIFFYSNSVQGKCLKDQRDLLLDLSQNLVFYDDFDPTQFASKLNSWSSSTDCCSSWDGIKCDVAGHVVSLDLSSELLLSFANNTFSTPIPSGIGRLSNMKYLNLSNSGFYEQIPMGISQMTKLVTLDLSGNSYLTLKDPDLETLVRNLTGVTELVLDGVIISEHGSKWLLSLSSCELTGPLDSSLSKLQSLRKLHLDHNNISAEVPEFFGEFRNLTSLHLSSCGLYGNFPNKVIQLQTLQSLDLSSNRGLEGSLPEFPKDGLLRELQLFFTSFTGELPDSIGNLRLLSTLDLHNCEFNGSIPASMSKLNQLRYLDLSLNSFTGYLGENFIGSSSPLEFLDLSYNHLQGHLPQVIFEFSRLYHLGLVSNRFSGTISLDMLFSKIYLSDNRFSIAGTSADFALYPQLRWLSLSSCNLSEIPIFLRNQSKLQVLELSHNQIRGKIPDWIWKIGNGDGYGKLNTLNLSYNFLQDPEKPFPDNRNNLILPSFAIILDYSLNNFTTISNISSSLSQVAYFSLAGNQISGEFPIWICDAHSLVNLDLSNNNFKGPTPPCLGSDFYNLRILNLGGNGFQGTIPEFPADSCGQEVLDLNGNNFDGELPKSLDNCTNLKVLEVGNNQLHGRIPSWLGSMSNLQVLVLRSNKFYGSWGGNQGTECNFPLLQIIDLSSNNFSGSLPKECFSSWKAMMVNQVETNIHGVGLLGLPESEDHDLILGLADDAFRYYYQQKVKITSKGQDMELQKVRRIFTSIDFSNNKFDGEIPEIIGIFTLLYTLDFSRNRFTSRIPPAFGNLTNLESLDLSQNKLTGEIPFELARLSFLSFMNLSFNKLEGKIPSGGQFATFDPSFFEGNVGLCGYPLSKDCNSTNVESPSNSKNKIIYAGGFDWVLFVVTFSGFVVGASMVIGPQYFWKKGRDWANERINRILNIT</sequence>
<feature type="transmembrane region" description="Helical" evidence="12">
    <location>
        <begin position="887"/>
        <end position="913"/>
    </location>
</feature>
<evidence type="ECO:0000256" key="9">
    <source>
        <dbReference type="ARBA" id="ARBA00023136"/>
    </source>
</evidence>
<keyword evidence="8 12" id="KW-1133">Transmembrane helix</keyword>
<protein>
    <recommendedName>
        <fullName evidence="14">Leucine-rich repeat-containing N-terminal plant-type domain-containing protein</fullName>
    </recommendedName>
</protein>
<accession>A0AA41S851</accession>
<dbReference type="InterPro" id="IPR001611">
    <property type="entry name" value="Leu-rich_rpt"/>
</dbReference>
<keyword evidence="9 12" id="KW-0472">Membrane</keyword>
<reference evidence="15" key="1">
    <citation type="submission" date="2022-03" db="EMBL/GenBank/DDBJ databases">
        <title>A functionally conserved STORR gene fusion in Papaver species that diverged 16.8 million years ago.</title>
        <authorList>
            <person name="Catania T."/>
        </authorList>
    </citation>
    <scope>NUCLEOTIDE SEQUENCE</scope>
    <source>
        <strain evidence="15">S-191538</strain>
    </source>
</reference>
<comment type="caution">
    <text evidence="15">The sequence shown here is derived from an EMBL/GenBank/DDBJ whole genome shotgun (WGS) entry which is preliminary data.</text>
</comment>
<evidence type="ECO:0000256" key="10">
    <source>
        <dbReference type="ARBA" id="ARBA00023170"/>
    </source>
</evidence>
<dbReference type="PANTHER" id="PTHR48061:SF2">
    <property type="entry name" value="RECEPTOR LIKE PROTEIN 30-LIKE"/>
    <property type="match status" value="1"/>
</dbReference>
<evidence type="ECO:0000256" key="2">
    <source>
        <dbReference type="ARBA" id="ARBA00009592"/>
    </source>
</evidence>
<gene>
    <name evidence="15" type="ORF">MKW94_004551</name>
</gene>
<dbReference type="Gene3D" id="3.80.10.10">
    <property type="entry name" value="Ribonuclease Inhibitor"/>
    <property type="match status" value="4"/>
</dbReference>
<dbReference type="SUPFAM" id="SSF52058">
    <property type="entry name" value="L domain-like"/>
    <property type="match status" value="3"/>
</dbReference>
<feature type="chain" id="PRO_5041214543" description="Leucine-rich repeat-containing N-terminal plant-type domain-containing protein" evidence="13">
    <location>
        <begin position="25"/>
        <end position="937"/>
    </location>
</feature>
<keyword evidence="10" id="KW-0675">Receptor</keyword>
<keyword evidence="7" id="KW-0677">Repeat</keyword>
<dbReference type="Proteomes" id="UP001177140">
    <property type="component" value="Unassembled WGS sequence"/>
</dbReference>
<dbReference type="Pfam" id="PF13855">
    <property type="entry name" value="LRR_8"/>
    <property type="match status" value="1"/>
</dbReference>
<evidence type="ECO:0000256" key="8">
    <source>
        <dbReference type="ARBA" id="ARBA00022989"/>
    </source>
</evidence>
<dbReference type="AlphaFoldDB" id="A0AA41S851"/>
<dbReference type="PROSITE" id="PS51450">
    <property type="entry name" value="LRR"/>
    <property type="match status" value="1"/>
</dbReference>
<evidence type="ECO:0000256" key="5">
    <source>
        <dbReference type="ARBA" id="ARBA00022692"/>
    </source>
</evidence>
<evidence type="ECO:0000256" key="6">
    <source>
        <dbReference type="ARBA" id="ARBA00022729"/>
    </source>
</evidence>
<dbReference type="GO" id="GO:0005886">
    <property type="term" value="C:plasma membrane"/>
    <property type="evidence" value="ECO:0007669"/>
    <property type="project" value="UniProtKB-SubCell"/>
</dbReference>
<dbReference type="InterPro" id="IPR046956">
    <property type="entry name" value="RLP23-like"/>
</dbReference>
<comment type="similarity">
    <text evidence="2">Belongs to the RLP family.</text>
</comment>
<keyword evidence="16" id="KW-1185">Reference proteome</keyword>
<dbReference type="InterPro" id="IPR013210">
    <property type="entry name" value="LRR_N_plant-typ"/>
</dbReference>
<dbReference type="PANTHER" id="PTHR48061">
    <property type="entry name" value="LEUCINE-RICH REPEAT RECEPTOR PROTEIN KINASE EMS1-LIKE-RELATED"/>
    <property type="match status" value="1"/>
</dbReference>
<dbReference type="FunFam" id="3.80.10.10:FF:000041">
    <property type="entry name" value="LRR receptor-like serine/threonine-protein kinase ERECTA"/>
    <property type="match status" value="2"/>
</dbReference>
<dbReference type="Pfam" id="PF00560">
    <property type="entry name" value="LRR_1"/>
    <property type="match status" value="10"/>
</dbReference>
<keyword evidence="11" id="KW-0325">Glycoprotein</keyword>
<keyword evidence="6 13" id="KW-0732">Signal</keyword>
<evidence type="ECO:0000313" key="16">
    <source>
        <dbReference type="Proteomes" id="UP001177140"/>
    </source>
</evidence>
<evidence type="ECO:0000256" key="11">
    <source>
        <dbReference type="ARBA" id="ARBA00023180"/>
    </source>
</evidence>
<dbReference type="InterPro" id="IPR003591">
    <property type="entry name" value="Leu-rich_rpt_typical-subtyp"/>
</dbReference>